<reference evidence="1 2" key="1">
    <citation type="submission" date="2019-12" db="EMBL/GenBank/DDBJ databases">
        <title>A genome sequence resource for the geographically widespread anthracnose pathogen Colletotrichum asianum.</title>
        <authorList>
            <person name="Meng Y."/>
        </authorList>
    </citation>
    <scope>NUCLEOTIDE SEQUENCE [LARGE SCALE GENOMIC DNA]</scope>
    <source>
        <strain evidence="1 2">ICMP 18580</strain>
    </source>
</reference>
<proteinExistence type="predicted"/>
<keyword evidence="2" id="KW-1185">Reference proteome</keyword>
<dbReference type="Proteomes" id="UP000434172">
    <property type="component" value="Unassembled WGS sequence"/>
</dbReference>
<sequence length="514" mass="58712">MKLLKFQERNMSTDDQPVIEVFDTPAAENERPQSPAGTRWTCSPTGEINSGGQIVHDQIRFSGGVVQSYEPDLVVYDPPASSRAPDSILVPPVPSRHCLSFDSIRLDWFRYVQCGSGYQASPDQAAEPHSCHDLLCPCVGHYERGPKRRQVYLWQCRFNGTEEIANADTRRIYLPNPGPDVLGILALRASEDQTPVIRRLIFKHLEADTTIGLRIKLLQFQLEFHMPYYAWRRERPLQKDSRQTTNGIPLRQVIDLDFLSEPQTGEVIPGGGEYLYEAQMSICVTGCELPVWTAICLADTWFDESDPNNEDQLDFYENIDDADPNSCPLDALSGGNLTADDKAITDPREYFLQLVKFRVEKVAEEWKLISHRLDDKVRQYLRDSHISLPRRETSLGTAKDESTAIVKSEYWVKRTGDILNSLIDTLSKIVGSWDEFVPRDWNRLVYETHEKIVERIDLSVWEITEQMDELNHVLKGLRSLKSKIDNFMGKLSLHIAVDGNRTVPLQYWNVTVVS</sequence>
<accession>A0A8H3WFC2</accession>
<organism evidence="1 2">
    <name type="scientific">Colletotrichum asianum</name>
    <dbReference type="NCBI Taxonomy" id="702518"/>
    <lineage>
        <taxon>Eukaryota</taxon>
        <taxon>Fungi</taxon>
        <taxon>Dikarya</taxon>
        <taxon>Ascomycota</taxon>
        <taxon>Pezizomycotina</taxon>
        <taxon>Sordariomycetes</taxon>
        <taxon>Hypocreomycetidae</taxon>
        <taxon>Glomerellales</taxon>
        <taxon>Glomerellaceae</taxon>
        <taxon>Colletotrichum</taxon>
        <taxon>Colletotrichum gloeosporioides species complex</taxon>
    </lineage>
</organism>
<evidence type="ECO:0000313" key="2">
    <source>
        <dbReference type="Proteomes" id="UP000434172"/>
    </source>
</evidence>
<dbReference type="OrthoDB" id="4851378at2759"/>
<dbReference type="AlphaFoldDB" id="A0A8H3WFC2"/>
<protein>
    <submittedName>
        <fullName evidence="1">Uncharacterized protein</fullName>
    </submittedName>
</protein>
<comment type="caution">
    <text evidence="1">The sequence shown here is derived from an EMBL/GenBank/DDBJ whole genome shotgun (WGS) entry which is preliminary data.</text>
</comment>
<evidence type="ECO:0000313" key="1">
    <source>
        <dbReference type="EMBL" id="KAF0324807.1"/>
    </source>
</evidence>
<dbReference type="EMBL" id="WOWK01000041">
    <property type="protein sequence ID" value="KAF0324807.1"/>
    <property type="molecule type" value="Genomic_DNA"/>
</dbReference>
<name>A0A8H3WFC2_9PEZI</name>
<gene>
    <name evidence="1" type="ORF">GQ607_007978</name>
</gene>